<keyword evidence="4" id="KW-0694">RNA-binding</keyword>
<dbReference type="PANTHER" id="PTHR12934">
    <property type="entry name" value="50S RIBOSOMAL PROTEIN L15"/>
    <property type="match status" value="1"/>
</dbReference>
<name>A0A955HYY7_9BACT</name>
<dbReference type="NCBIfam" id="TIGR01071">
    <property type="entry name" value="rplO_bact"/>
    <property type="match status" value="1"/>
</dbReference>
<organism evidence="7 8">
    <name type="scientific">Candidatus Dojkabacteria bacterium</name>
    <dbReference type="NCBI Taxonomy" id="2099670"/>
    <lineage>
        <taxon>Bacteria</taxon>
        <taxon>Candidatus Dojkabacteria</taxon>
    </lineage>
</organism>
<gene>
    <name evidence="4 7" type="primary">rplO</name>
    <name evidence="7" type="ORF">KC622_01140</name>
</gene>
<reference evidence="7" key="2">
    <citation type="journal article" date="2021" name="Microbiome">
        <title>Successional dynamics and alternative stable states in a saline activated sludge microbial community over 9 years.</title>
        <authorList>
            <person name="Wang Y."/>
            <person name="Ye J."/>
            <person name="Ju F."/>
            <person name="Liu L."/>
            <person name="Boyd J.A."/>
            <person name="Deng Y."/>
            <person name="Parks D.H."/>
            <person name="Jiang X."/>
            <person name="Yin X."/>
            <person name="Woodcroft B.J."/>
            <person name="Tyson G.W."/>
            <person name="Hugenholtz P."/>
            <person name="Polz M.F."/>
            <person name="Zhang T."/>
        </authorList>
    </citation>
    <scope>NUCLEOTIDE SEQUENCE</scope>
    <source>
        <strain evidence="7">HKST-UBA16</strain>
    </source>
</reference>
<evidence type="ECO:0000256" key="1">
    <source>
        <dbReference type="ARBA" id="ARBA00007320"/>
    </source>
</evidence>
<comment type="function">
    <text evidence="4">Binds to the 23S rRNA.</text>
</comment>
<reference evidence="7" key="1">
    <citation type="submission" date="2020-04" db="EMBL/GenBank/DDBJ databases">
        <authorList>
            <person name="Zhang T."/>
        </authorList>
    </citation>
    <scope>NUCLEOTIDE SEQUENCE</scope>
    <source>
        <strain evidence="7">HKST-UBA16</strain>
    </source>
</reference>
<evidence type="ECO:0000259" key="6">
    <source>
        <dbReference type="Pfam" id="PF00828"/>
    </source>
</evidence>
<dbReference type="GO" id="GO:0022625">
    <property type="term" value="C:cytosolic large ribosomal subunit"/>
    <property type="evidence" value="ECO:0007669"/>
    <property type="project" value="TreeGrafter"/>
</dbReference>
<keyword evidence="4" id="KW-0699">rRNA-binding</keyword>
<evidence type="ECO:0000256" key="2">
    <source>
        <dbReference type="ARBA" id="ARBA00022980"/>
    </source>
</evidence>
<keyword evidence="2 4" id="KW-0689">Ribosomal protein</keyword>
<dbReference type="SUPFAM" id="SSF52080">
    <property type="entry name" value="Ribosomal proteins L15p and L18e"/>
    <property type="match status" value="1"/>
</dbReference>
<dbReference type="HAMAP" id="MF_01341">
    <property type="entry name" value="Ribosomal_uL15"/>
    <property type="match status" value="1"/>
</dbReference>
<keyword evidence="3 4" id="KW-0687">Ribonucleoprotein</keyword>
<dbReference type="Gene3D" id="3.100.10.10">
    <property type="match status" value="1"/>
</dbReference>
<dbReference type="InterPro" id="IPR021131">
    <property type="entry name" value="Ribosomal_uL15/eL18"/>
</dbReference>
<evidence type="ECO:0000256" key="5">
    <source>
        <dbReference type="SAM" id="MobiDB-lite"/>
    </source>
</evidence>
<evidence type="ECO:0000313" key="7">
    <source>
        <dbReference type="EMBL" id="MCA9374916.1"/>
    </source>
</evidence>
<feature type="region of interest" description="Disordered" evidence="5">
    <location>
        <begin position="1"/>
        <end position="43"/>
    </location>
</feature>
<dbReference type="Pfam" id="PF00828">
    <property type="entry name" value="Ribosomal_L27A"/>
    <property type="match status" value="1"/>
</dbReference>
<dbReference type="PANTHER" id="PTHR12934:SF11">
    <property type="entry name" value="LARGE RIBOSOMAL SUBUNIT PROTEIN UL15M"/>
    <property type="match status" value="1"/>
</dbReference>
<proteinExistence type="inferred from homology"/>
<comment type="similarity">
    <text evidence="1 4">Belongs to the universal ribosomal protein uL15 family.</text>
</comment>
<dbReference type="GO" id="GO:0003735">
    <property type="term" value="F:structural constituent of ribosome"/>
    <property type="evidence" value="ECO:0007669"/>
    <property type="project" value="InterPro"/>
</dbReference>
<feature type="domain" description="Large ribosomal subunit protein uL15/eL18" evidence="6">
    <location>
        <begin position="77"/>
        <end position="144"/>
    </location>
</feature>
<dbReference type="GO" id="GO:0019843">
    <property type="term" value="F:rRNA binding"/>
    <property type="evidence" value="ECO:0007669"/>
    <property type="project" value="UniProtKB-UniRule"/>
</dbReference>
<accession>A0A955HYY7</accession>
<protein>
    <recommendedName>
        <fullName evidence="4">Large ribosomal subunit protein uL15</fullName>
    </recommendedName>
</protein>
<sequence length="146" mass="16659">MKLHELPRRKKRKMPKNRIGRDYTRGGHTVGRGTKGQKSRSGHKSMIMFEGGNVPFYRKVPKYRGFKRTQKVKAQAMNVSILDKYYKAGETVTLESLREKGLIRKRTTAVKILGYGELTKKLIVQGIPLSESAEKKVLTVKGQIKK</sequence>
<comment type="caution">
    <text evidence="7">The sequence shown here is derived from an EMBL/GenBank/DDBJ whole genome shotgun (WGS) entry which is preliminary data.</text>
</comment>
<dbReference type="InterPro" id="IPR005749">
    <property type="entry name" value="Ribosomal_uL15_bac-type"/>
</dbReference>
<evidence type="ECO:0000313" key="8">
    <source>
        <dbReference type="Proteomes" id="UP000748332"/>
    </source>
</evidence>
<dbReference type="AlphaFoldDB" id="A0A955HYY7"/>
<comment type="subunit">
    <text evidence="4">Part of the 50S ribosomal subunit.</text>
</comment>
<dbReference type="InterPro" id="IPR036227">
    <property type="entry name" value="Ribosomal_uL15/eL18_sf"/>
</dbReference>
<evidence type="ECO:0000256" key="4">
    <source>
        <dbReference type="HAMAP-Rule" id="MF_01341"/>
    </source>
</evidence>
<evidence type="ECO:0000256" key="3">
    <source>
        <dbReference type="ARBA" id="ARBA00023274"/>
    </source>
</evidence>
<dbReference type="InterPro" id="IPR030878">
    <property type="entry name" value="Ribosomal_uL15"/>
</dbReference>
<feature type="compositionally biased region" description="Basic residues" evidence="5">
    <location>
        <begin position="7"/>
        <end position="18"/>
    </location>
</feature>
<dbReference type="GO" id="GO:0006412">
    <property type="term" value="P:translation"/>
    <property type="evidence" value="ECO:0007669"/>
    <property type="project" value="UniProtKB-UniRule"/>
</dbReference>
<dbReference type="EMBL" id="JAGQLM010000046">
    <property type="protein sequence ID" value="MCA9374916.1"/>
    <property type="molecule type" value="Genomic_DNA"/>
</dbReference>
<dbReference type="Proteomes" id="UP000748332">
    <property type="component" value="Unassembled WGS sequence"/>
</dbReference>